<evidence type="ECO:0000313" key="3">
    <source>
        <dbReference type="Proteomes" id="UP000033647"/>
    </source>
</evidence>
<proteinExistence type="predicted"/>
<protein>
    <submittedName>
        <fullName evidence="2">Uncharacterized protein</fullName>
    </submittedName>
</protein>
<dbReference type="Proteomes" id="UP000033647">
    <property type="component" value="Unassembled WGS sequence"/>
</dbReference>
<accession>A0A0F4GP25</accession>
<reference evidence="2 3" key="1">
    <citation type="submission" date="2015-03" db="EMBL/GenBank/DDBJ databases">
        <title>RNA-seq based gene annotation and comparative genomics of four Zymoseptoria species reveal species-specific pathogenicity related genes and transposable element activity.</title>
        <authorList>
            <person name="Grandaubert J."/>
            <person name="Bhattacharyya A."/>
            <person name="Stukenbrock E.H."/>
        </authorList>
    </citation>
    <scope>NUCLEOTIDE SEQUENCE [LARGE SCALE GENOMIC DNA]</scope>
    <source>
        <strain evidence="2 3">Zb18110</strain>
    </source>
</reference>
<gene>
    <name evidence="2" type="ORF">TI39_contig371g00012</name>
</gene>
<keyword evidence="3" id="KW-1185">Reference proteome</keyword>
<comment type="caution">
    <text evidence="2">The sequence shown here is derived from an EMBL/GenBank/DDBJ whole genome shotgun (WGS) entry which is preliminary data.</text>
</comment>
<sequence>MNPTNPAYHIDWILLDTSNHLVTDLSWFETYTPFTSFIGKSSDTNGFTSKPFEEPPSQETISPSNEHIKDPSAEDENGSTVEYGGPSEVDDDDADAVSTQDMPDISKVDDHHSSPNRENGHGTFHNPRTQRRHADLSHPLLTHQTPLSPSPSTASEPSSSMSEPTPPMSPKE</sequence>
<feature type="compositionally biased region" description="Basic and acidic residues" evidence="1">
    <location>
        <begin position="104"/>
        <end position="120"/>
    </location>
</feature>
<feature type="compositionally biased region" description="Polar residues" evidence="1">
    <location>
        <begin position="39"/>
        <end position="48"/>
    </location>
</feature>
<feature type="compositionally biased region" description="Low complexity" evidence="1">
    <location>
        <begin position="150"/>
        <end position="163"/>
    </location>
</feature>
<dbReference type="AlphaFoldDB" id="A0A0F4GP25"/>
<dbReference type="EMBL" id="LAFY01000363">
    <property type="protein sequence ID" value="KJX99161.1"/>
    <property type="molecule type" value="Genomic_DNA"/>
</dbReference>
<feature type="region of interest" description="Disordered" evidence="1">
    <location>
        <begin position="39"/>
        <end position="172"/>
    </location>
</feature>
<evidence type="ECO:0000256" key="1">
    <source>
        <dbReference type="SAM" id="MobiDB-lite"/>
    </source>
</evidence>
<organism evidence="2 3">
    <name type="scientific">Zymoseptoria brevis</name>
    <dbReference type="NCBI Taxonomy" id="1047168"/>
    <lineage>
        <taxon>Eukaryota</taxon>
        <taxon>Fungi</taxon>
        <taxon>Dikarya</taxon>
        <taxon>Ascomycota</taxon>
        <taxon>Pezizomycotina</taxon>
        <taxon>Dothideomycetes</taxon>
        <taxon>Dothideomycetidae</taxon>
        <taxon>Mycosphaerellales</taxon>
        <taxon>Mycosphaerellaceae</taxon>
        <taxon>Zymoseptoria</taxon>
    </lineage>
</organism>
<evidence type="ECO:0000313" key="2">
    <source>
        <dbReference type="EMBL" id="KJX99161.1"/>
    </source>
</evidence>
<name>A0A0F4GP25_9PEZI</name>